<evidence type="ECO:0000313" key="3">
    <source>
        <dbReference type="Proteomes" id="UP000275078"/>
    </source>
</evidence>
<sequence>MPKAKARPKRSRQQRNQESNARKKEREMQIRNALLSHLQDAGFNIESTDMIHLHPANYRQPGVCLPYIWEVKGDYSLPSRSLSELNQRDRDNLLSALETGNLYAISNLNPTTYGYRTAAIKSEKDLVAEWSWEVEFEKDSEEEQEDYVDIESLDGDDREAEETGSRELVDQYREHLATGNSLGATLGEGIDTEDLEELAKVFGLT</sequence>
<proteinExistence type="predicted"/>
<feature type="region of interest" description="Disordered" evidence="1">
    <location>
        <begin position="1"/>
        <end position="26"/>
    </location>
</feature>
<feature type="compositionally biased region" description="Basic residues" evidence="1">
    <location>
        <begin position="1"/>
        <end position="13"/>
    </location>
</feature>
<gene>
    <name evidence="2" type="ORF">BJ508DRAFT_379521</name>
</gene>
<dbReference type="AlphaFoldDB" id="A0A3N4HV01"/>
<keyword evidence="3" id="KW-1185">Reference proteome</keyword>
<accession>A0A3N4HV01</accession>
<organism evidence="2 3">
    <name type="scientific">Ascobolus immersus RN42</name>
    <dbReference type="NCBI Taxonomy" id="1160509"/>
    <lineage>
        <taxon>Eukaryota</taxon>
        <taxon>Fungi</taxon>
        <taxon>Dikarya</taxon>
        <taxon>Ascomycota</taxon>
        <taxon>Pezizomycotina</taxon>
        <taxon>Pezizomycetes</taxon>
        <taxon>Pezizales</taxon>
        <taxon>Ascobolaceae</taxon>
        <taxon>Ascobolus</taxon>
    </lineage>
</organism>
<reference evidence="2 3" key="1">
    <citation type="journal article" date="2018" name="Nat. Ecol. Evol.">
        <title>Pezizomycetes genomes reveal the molecular basis of ectomycorrhizal truffle lifestyle.</title>
        <authorList>
            <person name="Murat C."/>
            <person name="Payen T."/>
            <person name="Noel B."/>
            <person name="Kuo A."/>
            <person name="Morin E."/>
            <person name="Chen J."/>
            <person name="Kohler A."/>
            <person name="Krizsan K."/>
            <person name="Balestrini R."/>
            <person name="Da Silva C."/>
            <person name="Montanini B."/>
            <person name="Hainaut M."/>
            <person name="Levati E."/>
            <person name="Barry K.W."/>
            <person name="Belfiori B."/>
            <person name="Cichocki N."/>
            <person name="Clum A."/>
            <person name="Dockter R.B."/>
            <person name="Fauchery L."/>
            <person name="Guy J."/>
            <person name="Iotti M."/>
            <person name="Le Tacon F."/>
            <person name="Lindquist E.A."/>
            <person name="Lipzen A."/>
            <person name="Malagnac F."/>
            <person name="Mello A."/>
            <person name="Molinier V."/>
            <person name="Miyauchi S."/>
            <person name="Poulain J."/>
            <person name="Riccioni C."/>
            <person name="Rubini A."/>
            <person name="Sitrit Y."/>
            <person name="Splivallo R."/>
            <person name="Traeger S."/>
            <person name="Wang M."/>
            <person name="Zifcakova L."/>
            <person name="Wipf D."/>
            <person name="Zambonelli A."/>
            <person name="Paolocci F."/>
            <person name="Nowrousian M."/>
            <person name="Ottonello S."/>
            <person name="Baldrian P."/>
            <person name="Spatafora J.W."/>
            <person name="Henrissat B."/>
            <person name="Nagy L.G."/>
            <person name="Aury J.M."/>
            <person name="Wincker P."/>
            <person name="Grigoriev I.V."/>
            <person name="Bonfante P."/>
            <person name="Martin F.M."/>
        </authorList>
    </citation>
    <scope>NUCLEOTIDE SEQUENCE [LARGE SCALE GENOMIC DNA]</scope>
    <source>
        <strain evidence="2 3">RN42</strain>
    </source>
</reference>
<protein>
    <submittedName>
        <fullName evidence="2">Uncharacterized protein</fullName>
    </submittedName>
</protein>
<evidence type="ECO:0000256" key="1">
    <source>
        <dbReference type="SAM" id="MobiDB-lite"/>
    </source>
</evidence>
<dbReference type="Proteomes" id="UP000275078">
    <property type="component" value="Unassembled WGS sequence"/>
</dbReference>
<name>A0A3N4HV01_ASCIM</name>
<evidence type="ECO:0000313" key="2">
    <source>
        <dbReference type="EMBL" id="RPA76358.1"/>
    </source>
</evidence>
<dbReference type="EMBL" id="ML119746">
    <property type="protein sequence ID" value="RPA76358.1"/>
    <property type="molecule type" value="Genomic_DNA"/>
</dbReference>